<dbReference type="PROSITE" id="PS50012">
    <property type="entry name" value="RCC1_3"/>
    <property type="match status" value="3"/>
</dbReference>
<dbReference type="Gene3D" id="2.130.10.30">
    <property type="entry name" value="Regulator of chromosome condensation 1/beta-lactamase-inhibitor protein II"/>
    <property type="match status" value="1"/>
</dbReference>
<dbReference type="OMA" id="FTRDSEA"/>
<dbReference type="STRING" id="4781.A0A0P1A6T2"/>
<dbReference type="EMBL" id="CCYD01000109">
    <property type="protein sequence ID" value="CEG35850.1"/>
    <property type="molecule type" value="Genomic_DNA"/>
</dbReference>
<dbReference type="PANTHER" id="PTHR22870">
    <property type="entry name" value="REGULATOR OF CHROMOSOME CONDENSATION"/>
    <property type="match status" value="1"/>
</dbReference>
<proteinExistence type="predicted"/>
<name>A0A0P1A6T2_PLAHL</name>
<dbReference type="Proteomes" id="UP000054928">
    <property type="component" value="Unassembled WGS sequence"/>
</dbReference>
<keyword evidence="1" id="KW-0677">Repeat</keyword>
<evidence type="ECO:0000256" key="1">
    <source>
        <dbReference type="ARBA" id="ARBA00022737"/>
    </source>
</evidence>
<evidence type="ECO:0000313" key="4">
    <source>
        <dbReference type="Proteomes" id="UP000054928"/>
    </source>
</evidence>
<organism evidence="3 4">
    <name type="scientific">Plasmopara halstedii</name>
    <name type="common">Downy mildew of sunflower</name>
    <dbReference type="NCBI Taxonomy" id="4781"/>
    <lineage>
        <taxon>Eukaryota</taxon>
        <taxon>Sar</taxon>
        <taxon>Stramenopiles</taxon>
        <taxon>Oomycota</taxon>
        <taxon>Peronosporomycetes</taxon>
        <taxon>Peronosporales</taxon>
        <taxon>Peronosporaceae</taxon>
        <taxon>Plasmopara</taxon>
    </lineage>
</organism>
<dbReference type="PANTHER" id="PTHR22870:SF408">
    <property type="entry name" value="OS09G0560450 PROTEIN"/>
    <property type="match status" value="1"/>
</dbReference>
<reference evidence="4" key="1">
    <citation type="submission" date="2014-09" db="EMBL/GenBank/DDBJ databases">
        <authorList>
            <person name="Sharma Rahul"/>
            <person name="Thines Marco"/>
        </authorList>
    </citation>
    <scope>NUCLEOTIDE SEQUENCE [LARGE SCALE GENOMIC DNA]</scope>
</reference>
<dbReference type="OrthoDB" id="10256179at2759"/>
<feature type="repeat" description="RCC1" evidence="2">
    <location>
        <begin position="93"/>
        <end position="143"/>
    </location>
</feature>
<dbReference type="InterPro" id="IPR009091">
    <property type="entry name" value="RCC1/BLIP-II"/>
</dbReference>
<dbReference type="Pfam" id="PF00415">
    <property type="entry name" value="RCC1"/>
    <property type="match status" value="2"/>
</dbReference>
<dbReference type="SUPFAM" id="SSF50985">
    <property type="entry name" value="RCC1/BLIP-II"/>
    <property type="match status" value="1"/>
</dbReference>
<protein>
    <submittedName>
        <fullName evidence="3">FOG: RCC1 domain</fullName>
    </submittedName>
</protein>
<evidence type="ECO:0000313" key="3">
    <source>
        <dbReference type="EMBL" id="CEG35850.1"/>
    </source>
</evidence>
<dbReference type="InterPro" id="IPR051210">
    <property type="entry name" value="Ub_ligase/GEF_domain"/>
</dbReference>
<dbReference type="PRINTS" id="PR00633">
    <property type="entry name" value="RCCNDNSATION"/>
</dbReference>
<dbReference type="RefSeq" id="XP_024572219.1">
    <property type="nucleotide sequence ID" value="XM_024728758.1"/>
</dbReference>
<sequence>MLGIGQSSDQHTPKRIEFFDDIRVRNVSCGGWHTVVVAESGDCYAFGRGEYGRLGLGDTKSRTRPHLVKALKGKSVVHAACGGSHTLFVTNDGTAFVAGRSDHGRLGLVDMKSLAIPTRLDLGPITILQVSAGASPALNRVIDKQNMD</sequence>
<accession>A0A0P1A6T2</accession>
<dbReference type="GeneID" id="36395234"/>
<feature type="repeat" description="RCC1" evidence="2">
    <location>
        <begin position="41"/>
        <end position="92"/>
    </location>
</feature>
<dbReference type="AlphaFoldDB" id="A0A0P1A6T2"/>
<evidence type="ECO:0000256" key="2">
    <source>
        <dbReference type="PROSITE-ProRule" id="PRU00235"/>
    </source>
</evidence>
<dbReference type="InterPro" id="IPR000408">
    <property type="entry name" value="Reg_chr_condens"/>
</dbReference>
<dbReference type="PROSITE" id="PS00626">
    <property type="entry name" value="RCC1_2"/>
    <property type="match status" value="2"/>
</dbReference>
<feature type="repeat" description="RCC1" evidence="2">
    <location>
        <begin position="1"/>
        <end position="40"/>
    </location>
</feature>
<keyword evidence="4" id="KW-1185">Reference proteome</keyword>